<comment type="cofactor">
    <cofactor evidence="1">
        <name>[4Fe-4S] cluster</name>
        <dbReference type="ChEBI" id="CHEBI:49883"/>
    </cofactor>
</comment>
<dbReference type="Pfam" id="PF01869">
    <property type="entry name" value="BcrAD_BadFG"/>
    <property type="match status" value="1"/>
</dbReference>
<keyword evidence="7" id="KW-1185">Reference proteome</keyword>
<dbReference type="EMBL" id="LGTE01000017">
    <property type="protein sequence ID" value="KNZ69091.1"/>
    <property type="molecule type" value="Genomic_DNA"/>
</dbReference>
<dbReference type="RefSeq" id="WP_052218476.1">
    <property type="nucleotide sequence ID" value="NZ_LGTE01000017.1"/>
</dbReference>
<evidence type="ECO:0000313" key="7">
    <source>
        <dbReference type="Proteomes" id="UP000037175"/>
    </source>
</evidence>
<dbReference type="InterPro" id="IPR008275">
    <property type="entry name" value="CoA_E_activase_dom"/>
</dbReference>
<dbReference type="PANTHER" id="PTHR32329:SF2">
    <property type="entry name" value="BIFUNCTIONAL PROTEIN [INCLUDES 2-HYDROXYACYL-COA DEHYDRATASE (N-TER) AND ITS ACTIVATOR DOMAIN (C_TERM)"/>
    <property type="match status" value="1"/>
</dbReference>
<keyword evidence="3" id="KW-0408">Iron</keyword>
<dbReference type="GO" id="GO:0046872">
    <property type="term" value="F:metal ion binding"/>
    <property type="evidence" value="ECO:0007669"/>
    <property type="project" value="UniProtKB-KW"/>
</dbReference>
<dbReference type="Proteomes" id="UP000037175">
    <property type="component" value="Unassembled WGS sequence"/>
</dbReference>
<comment type="caution">
    <text evidence="6">The sequence shown here is derived from an EMBL/GenBank/DDBJ whole genome shotgun (WGS) entry which is preliminary data.</text>
</comment>
<dbReference type="PANTHER" id="PTHR32329">
    <property type="entry name" value="BIFUNCTIONAL PROTEIN [INCLUDES 2-HYDROXYACYL-COA DEHYDRATASE (N-TER) AND ITS ACTIVATOR DOMAIN (C_TERM)-RELATED"/>
    <property type="match status" value="1"/>
</dbReference>
<keyword evidence="2" id="KW-0479">Metal-binding</keyword>
<dbReference type="Gene3D" id="3.30.420.40">
    <property type="match status" value="2"/>
</dbReference>
<protein>
    <submittedName>
        <fullName evidence="6">CoA-substrate-specific enzyme activase</fullName>
    </submittedName>
</protein>
<organism evidence="6 7">
    <name type="scientific">Thermincola ferriacetica</name>
    <dbReference type="NCBI Taxonomy" id="281456"/>
    <lineage>
        <taxon>Bacteria</taxon>
        <taxon>Bacillati</taxon>
        <taxon>Bacillota</taxon>
        <taxon>Clostridia</taxon>
        <taxon>Eubacteriales</taxon>
        <taxon>Thermincolaceae</taxon>
        <taxon>Thermincola</taxon>
    </lineage>
</organism>
<dbReference type="InterPro" id="IPR051805">
    <property type="entry name" value="Dehydratase_Activator_Redct"/>
</dbReference>
<evidence type="ECO:0000259" key="5">
    <source>
        <dbReference type="Pfam" id="PF01869"/>
    </source>
</evidence>
<sequence length="253" mass="26497">MIYAGIDVGSVAAKAVILSNGKILSRVIQPTGWSPGEAGKAVFEAALAEAKITRQDVTRIVGTGYGRVALDFLDRAVTEITCHALGANYFFPANNLVIDIGGQDSKAILINKDGKVLNFIMNDKCAAGTGRFIQVIAMTLGLELDRLKELPPAKPATINSMCTVFAESEVVSLLTQNVPKERIVSGLYRSIARRTAAMAASLGSVRGVTFTGGVARIPGMQEALSDALGCPVNVPDNPQIIGALGAAILAKND</sequence>
<keyword evidence="4" id="KW-0411">Iron-sulfur</keyword>
<dbReference type="GO" id="GO:0051536">
    <property type="term" value="F:iron-sulfur cluster binding"/>
    <property type="evidence" value="ECO:0007669"/>
    <property type="project" value="UniProtKB-KW"/>
</dbReference>
<dbReference type="CDD" id="cd24036">
    <property type="entry name" value="ASKHA_NBD_BcrAD_BadFG_HgdC_HadI"/>
    <property type="match status" value="1"/>
</dbReference>
<dbReference type="InterPro" id="IPR002731">
    <property type="entry name" value="ATPase_BadF"/>
</dbReference>
<evidence type="ECO:0000256" key="4">
    <source>
        <dbReference type="ARBA" id="ARBA00023014"/>
    </source>
</evidence>
<proteinExistence type="predicted"/>
<dbReference type="InterPro" id="IPR043129">
    <property type="entry name" value="ATPase_NBD"/>
</dbReference>
<feature type="domain" description="ATPase BadF/BadG/BcrA/BcrD type" evidence="5">
    <location>
        <begin position="5"/>
        <end position="250"/>
    </location>
</feature>
<evidence type="ECO:0000256" key="2">
    <source>
        <dbReference type="ARBA" id="ARBA00022723"/>
    </source>
</evidence>
<reference evidence="7" key="1">
    <citation type="submission" date="2015-07" db="EMBL/GenBank/DDBJ databases">
        <title>Complete Genome of Thermincola ferriacetica strain Z-0001T.</title>
        <authorList>
            <person name="Lusk B."/>
            <person name="Badalamenti J.P."/>
            <person name="Parameswaran P."/>
            <person name="Bond D.R."/>
            <person name="Torres C.I."/>
        </authorList>
    </citation>
    <scope>NUCLEOTIDE SEQUENCE [LARGE SCALE GENOMIC DNA]</scope>
    <source>
        <strain evidence="7">Z-0001</strain>
    </source>
</reference>
<evidence type="ECO:0000313" key="6">
    <source>
        <dbReference type="EMBL" id="KNZ69091.1"/>
    </source>
</evidence>
<name>A0A0L6W0U8_9FIRM</name>
<evidence type="ECO:0000256" key="1">
    <source>
        <dbReference type="ARBA" id="ARBA00001966"/>
    </source>
</evidence>
<dbReference type="PATRIC" id="fig|281456.6.peg.2476"/>
<accession>A0A0L6W0U8</accession>
<gene>
    <name evidence="6" type="ORF">Tfer_2337</name>
</gene>
<dbReference type="NCBIfam" id="TIGR00241">
    <property type="entry name" value="CoA_E_activ"/>
    <property type="match status" value="1"/>
</dbReference>
<dbReference type="AlphaFoldDB" id="A0A0L6W0U8"/>
<dbReference type="SUPFAM" id="SSF53067">
    <property type="entry name" value="Actin-like ATPase domain"/>
    <property type="match status" value="1"/>
</dbReference>
<evidence type="ECO:0000256" key="3">
    <source>
        <dbReference type="ARBA" id="ARBA00023004"/>
    </source>
</evidence>